<feature type="compositionally biased region" description="Low complexity" evidence="1">
    <location>
        <begin position="905"/>
        <end position="937"/>
    </location>
</feature>
<dbReference type="SUPFAM" id="SSF49464">
    <property type="entry name" value="Carboxypeptidase regulatory domain-like"/>
    <property type="match status" value="1"/>
</dbReference>
<keyword evidence="3" id="KW-0378">Hydrolase</keyword>
<reference evidence="3 4" key="1">
    <citation type="submission" date="2020-10" db="EMBL/GenBank/DDBJ databases">
        <title>Ca. Dormibacterota MAGs.</title>
        <authorList>
            <person name="Montgomery K."/>
        </authorList>
    </citation>
    <scope>NUCLEOTIDE SEQUENCE [LARGE SCALE GENOMIC DNA]</scope>
    <source>
        <strain evidence="3">Mitchell_Peninsula_5</strain>
    </source>
</reference>
<name>A0A934KP97_9BACT</name>
<feature type="signal peptide" evidence="2">
    <location>
        <begin position="1"/>
        <end position="31"/>
    </location>
</feature>
<feature type="region of interest" description="Disordered" evidence="1">
    <location>
        <begin position="889"/>
        <end position="939"/>
    </location>
</feature>
<accession>A0A934KP97</accession>
<feature type="region of interest" description="Disordered" evidence="1">
    <location>
        <begin position="742"/>
        <end position="776"/>
    </location>
</feature>
<proteinExistence type="predicted"/>
<sequence length="988" mass="99825">MRRQLLRYLLAAMLALTVSGPLAWHAHPAQAASTPPQTYFGQDDQRNYSDLRYAGYRSALVAISLLAPGAGPFIGPIPNSSFFGGNLSHWLGGSGTPEFFDANNSISRELRQDPGVLEYFASGRTAGNAKWRQAMETFVAGQAAAFPCPGAGTIQVTAPITYEAARDGIGLAFGKINGVYGVGKPYKAASDVTFTITLNSDGSMSYTGSGHVTLDKNWGWVYPDHDDYSKWPSKDINFGAWYVEYYGGARTFHLTMDLGQFDWTGYIPPPPGKPCQANGGSPLEFAPVQLTPGATTSLAQAISPNGTYIDGTYGYGGSSWLVANRGLPQGLPIGVDRSSVNNAGTVVGSVGGRIATVSPNGGTQFLPTVADPNSPTGQFPDDANFGVFLDRNGDVAGTSHCPPTVSPCSSSQLRAFLYPAGIDGNTPARDLGTLGGGTSPASLGDAVGGTGSVVGTTTRDTGANQGTTVETVDFLAPGGASMTMIGPAPAPSGSVPNPVAINDNGLIVGNTFLTGGHNSDAFKSANGAGYVDLGGLGTIPNSQYCGTGKPGGGYKVSAANAVNNVGTIVGSSAVPGGPFYYSCGTDHATIWPAGSTSPIDLNSTIPAGSGWTLSEATGIDDTGDIIGNGTFLGSQQAFILVAPSNVVSGVVGASDQSPTSGLTVTATDANGATVGSATTDAQGGWTMSLRPGRYTVTVTGYPAGDVVKEGAETVVVGAEGAVANFDLLVPAPACDANANCDAGQIPEPLPDGSNAAPPAPAGSSDPAGGTSNDPYAVTTVANGNLTATGHGAGGITLAHYAQDPVKLPPPLANPAYFDLRAAGHLVGAQVHVCNLPAGTDSLEWFDGTGWNTAVRTVISAGCLDAEVTSTTSPSLYWLTGTPFAVGKFQKPAATGTPTPLPSPSAPTTTPPTAGGPAATPATSAAGATSPPTPSTGASLGGSTGMGLLVLLAGQALIFARLGMRRREATTPRAPPSRPLDQFPAGHAR</sequence>
<gene>
    <name evidence="3" type="ORF">JF887_08080</name>
</gene>
<evidence type="ECO:0000313" key="3">
    <source>
        <dbReference type="EMBL" id="MBJ7609375.1"/>
    </source>
</evidence>
<evidence type="ECO:0000256" key="1">
    <source>
        <dbReference type="SAM" id="MobiDB-lite"/>
    </source>
</evidence>
<dbReference type="InterPro" id="IPR013783">
    <property type="entry name" value="Ig-like_fold"/>
</dbReference>
<comment type="caution">
    <text evidence="3">The sequence shown here is derived from an EMBL/GenBank/DDBJ whole genome shotgun (WGS) entry which is preliminary data.</text>
</comment>
<dbReference type="AlphaFoldDB" id="A0A934KP97"/>
<keyword evidence="2" id="KW-0732">Signal</keyword>
<evidence type="ECO:0000313" key="4">
    <source>
        <dbReference type="Proteomes" id="UP000614410"/>
    </source>
</evidence>
<feature type="region of interest" description="Disordered" evidence="1">
    <location>
        <begin position="966"/>
        <end position="988"/>
    </location>
</feature>
<organism evidence="3 4">
    <name type="scientific">Candidatus Amunia macphersoniae</name>
    <dbReference type="NCBI Taxonomy" id="3127014"/>
    <lineage>
        <taxon>Bacteria</taxon>
        <taxon>Bacillati</taxon>
        <taxon>Candidatus Dormiibacterota</taxon>
        <taxon>Candidatus Dormibacteria</taxon>
        <taxon>Candidatus Aeolococcales</taxon>
        <taxon>Candidatus Aeolococcaceae</taxon>
        <taxon>Candidatus Amunia</taxon>
    </lineage>
</organism>
<feature type="chain" id="PRO_5038107349" evidence="2">
    <location>
        <begin position="32"/>
        <end position="988"/>
    </location>
</feature>
<evidence type="ECO:0000256" key="2">
    <source>
        <dbReference type="SAM" id="SignalP"/>
    </source>
</evidence>
<dbReference type="EMBL" id="JAEKNN010000039">
    <property type="protein sequence ID" value="MBJ7609375.1"/>
    <property type="molecule type" value="Genomic_DNA"/>
</dbReference>
<dbReference type="Gene3D" id="2.60.40.10">
    <property type="entry name" value="Immunoglobulins"/>
    <property type="match status" value="1"/>
</dbReference>
<keyword evidence="3" id="KW-0645">Protease</keyword>
<feature type="compositionally biased region" description="Low complexity" evidence="1">
    <location>
        <begin position="750"/>
        <end position="769"/>
    </location>
</feature>
<keyword evidence="3" id="KW-0121">Carboxypeptidase</keyword>
<protein>
    <submittedName>
        <fullName evidence="3">Carboxypeptidase regulatory-like domain-containing protein</fullName>
    </submittedName>
</protein>
<dbReference type="GO" id="GO:0004180">
    <property type="term" value="F:carboxypeptidase activity"/>
    <property type="evidence" value="ECO:0007669"/>
    <property type="project" value="UniProtKB-KW"/>
</dbReference>
<dbReference type="Proteomes" id="UP000614410">
    <property type="component" value="Unassembled WGS sequence"/>
</dbReference>
<dbReference type="InterPro" id="IPR008969">
    <property type="entry name" value="CarboxyPept-like_regulatory"/>
</dbReference>